<sequence length="111" mass="12100">MLALVSCELKRRSLGLLPSRPPPAGERICSGRLVCELKIHHQQHVHRSRLCCASRPLEIPALTDEPVAIGIASNVCQGTRVVYTQSDMRCLSKKEKGLGLNAAGGSRLQFI</sequence>
<protein>
    <submittedName>
        <fullName evidence="1">Uncharacterized protein</fullName>
    </submittedName>
</protein>
<name>A0A182JHQ3_ANOAO</name>
<proteinExistence type="predicted"/>
<organism evidence="1">
    <name type="scientific">Anopheles atroparvus</name>
    <name type="common">European mosquito</name>
    <dbReference type="NCBI Taxonomy" id="41427"/>
    <lineage>
        <taxon>Eukaryota</taxon>
        <taxon>Metazoa</taxon>
        <taxon>Ecdysozoa</taxon>
        <taxon>Arthropoda</taxon>
        <taxon>Hexapoda</taxon>
        <taxon>Insecta</taxon>
        <taxon>Pterygota</taxon>
        <taxon>Neoptera</taxon>
        <taxon>Endopterygota</taxon>
        <taxon>Diptera</taxon>
        <taxon>Nematocera</taxon>
        <taxon>Culicoidea</taxon>
        <taxon>Culicidae</taxon>
        <taxon>Anophelinae</taxon>
        <taxon>Anopheles</taxon>
    </lineage>
</organism>
<reference evidence="1" key="1">
    <citation type="submission" date="2022-08" db="UniProtKB">
        <authorList>
            <consortium name="EnsemblMetazoa"/>
        </authorList>
    </citation>
    <scope>IDENTIFICATION</scope>
    <source>
        <strain evidence="1">EBRO</strain>
    </source>
</reference>
<dbReference type="VEuPathDB" id="VectorBase:AATE018309"/>
<accession>A0A182JHQ3</accession>
<dbReference type="AlphaFoldDB" id="A0A182JHQ3"/>
<evidence type="ECO:0000313" key="1">
    <source>
        <dbReference type="EnsemblMetazoa" id="AATE018309-PA.1"/>
    </source>
</evidence>
<dbReference type="EnsemblMetazoa" id="AATE018309-RA">
    <property type="protein sequence ID" value="AATE018309-PA.1"/>
    <property type="gene ID" value="AATE018309"/>
</dbReference>